<sequence length="252" mass="27185">MIKPILKQFETLREQGRKAFAVLIDPDDVRLDEFPLLLQRAEKEQVDYFFIGGSLITQFHMGDIIALIRQHTRIPVVLFLGSNMHVHPAADAVLFLSLISGRNPEYLIGQQVVAAPMLKKSGLEVLPTGYLLIDAGRQTTASYISNTTPIPNDKPAVAACTAMAGEMLGLRLTYLDAGSGALKAITPEMIAAVRQSVETPIIVGGGIDSAQKARTALEAGADVVVVGNGIERNPDLLPEIAATVRHYNAQYA</sequence>
<feature type="binding site" evidence="9">
    <location>
        <position position="54"/>
    </location>
    <ligand>
        <name>Mg(2+)</name>
        <dbReference type="ChEBI" id="CHEBI:18420"/>
    </ligand>
</feature>
<dbReference type="PANTHER" id="PTHR40029:SF2">
    <property type="entry name" value="HEPTAPRENYLGLYCERYL PHOSPHATE SYNTHASE"/>
    <property type="match status" value="1"/>
</dbReference>
<dbReference type="NCBIfam" id="NF003198">
    <property type="entry name" value="PRK04169.1-2"/>
    <property type="match status" value="1"/>
</dbReference>
<evidence type="ECO:0000256" key="8">
    <source>
        <dbReference type="ARBA" id="ARBA00047288"/>
    </source>
</evidence>
<dbReference type="Gene3D" id="3.20.20.390">
    <property type="entry name" value="FMN-linked oxidoreductases"/>
    <property type="match status" value="1"/>
</dbReference>
<dbReference type="NCBIfam" id="TIGR01769">
    <property type="entry name" value="GGGP"/>
    <property type="match status" value="1"/>
</dbReference>
<comment type="cofactor">
    <cofactor evidence="9">
        <name>Mg(2+)</name>
        <dbReference type="ChEBI" id="CHEBI:18420"/>
    </cofactor>
</comment>
<gene>
    <name evidence="10" type="ORF">SAMN04488090_1565</name>
</gene>
<dbReference type="PANTHER" id="PTHR40029">
    <property type="match status" value="1"/>
</dbReference>
<dbReference type="Pfam" id="PF01884">
    <property type="entry name" value="PcrB"/>
    <property type="match status" value="1"/>
</dbReference>
<dbReference type="EC" id="2.5.1.41" evidence="9"/>
<dbReference type="Proteomes" id="UP000198901">
    <property type="component" value="Unassembled WGS sequence"/>
</dbReference>
<keyword evidence="11" id="KW-1185">Reference proteome</keyword>
<dbReference type="GO" id="GO:0120536">
    <property type="term" value="F:heptaprenylglyceryl phosphate synthase activity"/>
    <property type="evidence" value="ECO:0007669"/>
    <property type="project" value="UniProtKB-ARBA"/>
</dbReference>
<dbReference type="NCBIfam" id="TIGR01768">
    <property type="entry name" value="GGGP-family"/>
    <property type="match status" value="1"/>
</dbReference>
<keyword evidence="3 9" id="KW-0479">Metal-binding</keyword>
<keyword evidence="5 9" id="KW-0443">Lipid metabolism</keyword>
<dbReference type="CDD" id="cd02812">
    <property type="entry name" value="PcrB_like"/>
    <property type="match status" value="1"/>
</dbReference>
<dbReference type="OrthoDB" id="9807235at2"/>
<dbReference type="RefSeq" id="WP_093200044.1">
    <property type="nucleotide sequence ID" value="NZ_FNGS01000003.1"/>
</dbReference>
<evidence type="ECO:0000313" key="10">
    <source>
        <dbReference type="EMBL" id="SDL72512.1"/>
    </source>
</evidence>
<evidence type="ECO:0000256" key="9">
    <source>
        <dbReference type="HAMAP-Rule" id="MF_00112"/>
    </source>
</evidence>
<comment type="similarity">
    <text evidence="9">Belongs to the GGGP/HepGP synthase family. Group II subfamily.</text>
</comment>
<dbReference type="EMBL" id="FNGS01000003">
    <property type="protein sequence ID" value="SDL72512.1"/>
    <property type="molecule type" value="Genomic_DNA"/>
</dbReference>
<dbReference type="STRING" id="563176.SAMN04488090_1565"/>
<organism evidence="10 11">
    <name type="scientific">Siphonobacter aquaeclarae</name>
    <dbReference type="NCBI Taxonomy" id="563176"/>
    <lineage>
        <taxon>Bacteria</taxon>
        <taxon>Pseudomonadati</taxon>
        <taxon>Bacteroidota</taxon>
        <taxon>Cytophagia</taxon>
        <taxon>Cytophagales</taxon>
        <taxon>Cytophagaceae</taxon>
        <taxon>Siphonobacter</taxon>
    </lineage>
</organism>
<keyword evidence="2 9" id="KW-0808">Transferase</keyword>
<dbReference type="InterPro" id="IPR008205">
    <property type="entry name" value="GGGP_HepGP_synthase"/>
</dbReference>
<dbReference type="GO" id="GO:0046474">
    <property type="term" value="P:glycerophospholipid biosynthetic process"/>
    <property type="evidence" value="ECO:0007669"/>
    <property type="project" value="UniProtKB-UniRule"/>
</dbReference>
<feature type="binding site" evidence="9">
    <location>
        <begin position="174"/>
        <end position="180"/>
    </location>
    <ligand>
        <name>sn-glycerol 1-phosphate</name>
        <dbReference type="ChEBI" id="CHEBI:57685"/>
    </ligand>
</feature>
<evidence type="ECO:0000256" key="3">
    <source>
        <dbReference type="ARBA" id="ARBA00022723"/>
    </source>
</evidence>
<comment type="catalytic activity">
    <reaction evidence="8 9">
        <text>sn-glycerol 1-phosphate + (2E,6E,10E)-geranylgeranyl diphosphate = sn-3-O-(geranylgeranyl)glycerol 1-phosphate + diphosphate</text>
        <dbReference type="Rhea" id="RHEA:23404"/>
        <dbReference type="ChEBI" id="CHEBI:33019"/>
        <dbReference type="ChEBI" id="CHEBI:57677"/>
        <dbReference type="ChEBI" id="CHEBI:57685"/>
        <dbReference type="ChEBI" id="CHEBI:58756"/>
        <dbReference type="EC" id="2.5.1.41"/>
    </reaction>
</comment>
<dbReference type="InterPro" id="IPR038597">
    <property type="entry name" value="GGGP/HepGP_synthase_sf"/>
</dbReference>
<feature type="binding site" evidence="9">
    <location>
        <position position="25"/>
    </location>
    <ligand>
        <name>Mg(2+)</name>
        <dbReference type="ChEBI" id="CHEBI:18420"/>
    </ligand>
</feature>
<evidence type="ECO:0000256" key="4">
    <source>
        <dbReference type="ARBA" id="ARBA00022842"/>
    </source>
</evidence>
<keyword evidence="6 9" id="KW-0594">Phospholipid biosynthesis</keyword>
<feature type="binding site" evidence="9">
    <location>
        <begin position="205"/>
        <end position="206"/>
    </location>
    <ligand>
        <name>sn-glycerol 1-phosphate</name>
        <dbReference type="ChEBI" id="CHEBI:57685"/>
    </ligand>
</feature>
<feature type="binding site" evidence="9">
    <location>
        <begin position="227"/>
        <end position="228"/>
    </location>
    <ligand>
        <name>sn-glycerol 1-phosphate</name>
        <dbReference type="ChEBI" id="CHEBI:57685"/>
    </ligand>
</feature>
<evidence type="ECO:0000256" key="7">
    <source>
        <dbReference type="ARBA" id="ARBA00023264"/>
    </source>
</evidence>
<dbReference type="GO" id="GO:0005737">
    <property type="term" value="C:cytoplasm"/>
    <property type="evidence" value="ECO:0007669"/>
    <property type="project" value="InterPro"/>
</dbReference>
<evidence type="ECO:0000313" key="11">
    <source>
        <dbReference type="Proteomes" id="UP000198901"/>
    </source>
</evidence>
<keyword evidence="1 9" id="KW-0444">Lipid biosynthesis</keyword>
<dbReference type="SUPFAM" id="SSF51395">
    <property type="entry name" value="FMN-linked oxidoreductases"/>
    <property type="match status" value="1"/>
</dbReference>
<accession>A0A1G9ME22</accession>
<dbReference type="InterPro" id="IPR039074">
    <property type="entry name" value="GGGP/HepGP_synthase_I"/>
</dbReference>
<keyword evidence="7 9" id="KW-1208">Phospholipid metabolism</keyword>
<comment type="function">
    <text evidence="9">Prenyltransferase that catalyzes the transfer of the geranylgeranyl moiety of geranylgeranyl diphosphate (GGPP) to the C3 hydroxyl of sn-glycerol-1-phosphate (G1P).</text>
</comment>
<dbReference type="InterPro" id="IPR010946">
    <property type="entry name" value="GGGP_synth"/>
</dbReference>
<comment type="caution">
    <text evidence="9">Lacks conserved residue(s) required for the propagation of feature annotation.</text>
</comment>
<protein>
    <recommendedName>
        <fullName evidence="9">Geranylgeranylglyceryl phosphate synthase</fullName>
        <shortName evidence="9">GGGP synthase</shortName>
        <shortName evidence="9">GGGPS</shortName>
        <ecNumber evidence="9">2.5.1.41</ecNumber>
    </recommendedName>
    <alternativeName>
        <fullName evidence="9">(S)-3-O-geranylgeranylglyceryl phosphate synthase</fullName>
    </alternativeName>
    <alternativeName>
        <fullName evidence="9">Phosphoglycerol geranylgeranyltransferase</fullName>
    </alternativeName>
</protein>
<keyword evidence="4 9" id="KW-0460">Magnesium</keyword>
<dbReference type="GO" id="GO:0047294">
    <property type="term" value="F:phosphoglycerol geranylgeranyltransferase activity"/>
    <property type="evidence" value="ECO:0007669"/>
    <property type="project" value="UniProtKB-UniRule"/>
</dbReference>
<name>A0A1G9ME22_9BACT</name>
<evidence type="ECO:0000256" key="6">
    <source>
        <dbReference type="ARBA" id="ARBA00023209"/>
    </source>
</evidence>
<evidence type="ECO:0000256" key="5">
    <source>
        <dbReference type="ARBA" id="ARBA00023098"/>
    </source>
</evidence>
<reference evidence="10 11" key="1">
    <citation type="submission" date="2016-10" db="EMBL/GenBank/DDBJ databases">
        <authorList>
            <person name="de Groot N.N."/>
        </authorList>
    </citation>
    <scope>NUCLEOTIDE SEQUENCE [LARGE SCALE GENOMIC DNA]</scope>
    <source>
        <strain evidence="10 11">DSM 21668</strain>
    </source>
</reference>
<dbReference type="GO" id="GO:0000287">
    <property type="term" value="F:magnesium ion binding"/>
    <property type="evidence" value="ECO:0007669"/>
    <property type="project" value="UniProtKB-UniRule"/>
</dbReference>
<dbReference type="AlphaFoldDB" id="A0A1G9ME22"/>
<evidence type="ECO:0000256" key="1">
    <source>
        <dbReference type="ARBA" id="ARBA00022516"/>
    </source>
</evidence>
<proteinExistence type="inferred from homology"/>
<evidence type="ECO:0000256" key="2">
    <source>
        <dbReference type="ARBA" id="ARBA00022679"/>
    </source>
</evidence>
<dbReference type="HAMAP" id="MF_00112">
    <property type="entry name" value="GGGP_HepGP_synthase"/>
    <property type="match status" value="1"/>
</dbReference>